<keyword evidence="2" id="KW-0472">Membrane</keyword>
<feature type="region of interest" description="Disordered" evidence="1">
    <location>
        <begin position="369"/>
        <end position="391"/>
    </location>
</feature>
<sequence length="492" mass="52987">VPKVQVVNLSIQANSEDFASRLIDQTQELQENPGQQNKFIPISDTRDVRVHDGSAQRDATLEAGSYRGPCAVQHQEPVTASSSVSAQAERGNGNAGFLGAPEQMLCLAEEARSPIQAHPAEARASSFQTEGNSLGEMEAVAEESSGKGSFQQLVNERSAGGESWEDGTNYWDDTKLRLGSVREETPVQQASWEEEPAEQASWEETPVQQASWEETPARQASWEETPVQQASWEETPVQQASWEETPVQQASSPVDVVAPGVSELEGSARLYLVTSLHVVGTYQKEPGVEGGQGPTLPPAVEQPLSAGPCQVMSNKGPCRRGWEGQEVSPALCEMDGAQRLFNLRATSPGREIQEDSSRLTLLETELPGLRENPAAGGGTATAPSKDGQGDVLGTEGGTDKAWQTLPSLSVSGAQMRLEGTYTNVKESVTVPENLPPVLVPSDEPDLEALAALMEVARMAFRFLQLLVILVMVFSDSSSVLWCTLYLISVFLL</sequence>
<reference evidence="3 4" key="1">
    <citation type="journal article" date="2018" name="Nat. Ecol. Evol.">
        <title>Shark genomes provide insights into elasmobranch evolution and the origin of vertebrates.</title>
        <authorList>
            <person name="Hara Y"/>
            <person name="Yamaguchi K"/>
            <person name="Onimaru K"/>
            <person name="Kadota M"/>
            <person name="Koyanagi M"/>
            <person name="Keeley SD"/>
            <person name="Tatsumi K"/>
            <person name="Tanaka K"/>
            <person name="Motone F"/>
            <person name="Kageyama Y"/>
            <person name="Nozu R"/>
            <person name="Adachi N"/>
            <person name="Nishimura O"/>
            <person name="Nakagawa R"/>
            <person name="Tanegashima C"/>
            <person name="Kiyatake I"/>
            <person name="Matsumoto R"/>
            <person name="Murakumo K"/>
            <person name="Nishida K"/>
            <person name="Terakita A"/>
            <person name="Kuratani S"/>
            <person name="Sato K"/>
            <person name="Hyodo S Kuraku.S."/>
        </authorList>
    </citation>
    <scope>NUCLEOTIDE SEQUENCE [LARGE SCALE GENOMIC DNA]</scope>
</reference>
<name>A0A401Q8L9_SCYTO</name>
<keyword evidence="4" id="KW-1185">Reference proteome</keyword>
<dbReference type="STRING" id="75743.A0A401Q8L9"/>
<feature type="non-terminal residue" evidence="3">
    <location>
        <position position="1"/>
    </location>
</feature>
<evidence type="ECO:0000313" key="4">
    <source>
        <dbReference type="Proteomes" id="UP000288216"/>
    </source>
</evidence>
<dbReference type="AlphaFoldDB" id="A0A401Q8L9"/>
<evidence type="ECO:0000313" key="3">
    <source>
        <dbReference type="EMBL" id="GCB81677.1"/>
    </source>
</evidence>
<proteinExistence type="predicted"/>
<dbReference type="Proteomes" id="UP000288216">
    <property type="component" value="Unassembled WGS sequence"/>
</dbReference>
<protein>
    <submittedName>
        <fullName evidence="3">Uncharacterized protein</fullName>
    </submittedName>
</protein>
<feature type="region of interest" description="Disordered" evidence="1">
    <location>
        <begin position="183"/>
        <end position="230"/>
    </location>
</feature>
<accession>A0A401Q8L9</accession>
<evidence type="ECO:0000256" key="2">
    <source>
        <dbReference type="SAM" id="Phobius"/>
    </source>
</evidence>
<keyword evidence="2" id="KW-1133">Transmembrane helix</keyword>
<dbReference type="EMBL" id="BFAA01028184">
    <property type="protein sequence ID" value="GCB81677.1"/>
    <property type="molecule type" value="Genomic_DNA"/>
</dbReference>
<keyword evidence="2" id="KW-0812">Transmembrane</keyword>
<comment type="caution">
    <text evidence="3">The sequence shown here is derived from an EMBL/GenBank/DDBJ whole genome shotgun (WGS) entry which is preliminary data.</text>
</comment>
<gene>
    <name evidence="3" type="ORF">scyTo_0023304</name>
</gene>
<feature type="transmembrane region" description="Helical" evidence="2">
    <location>
        <begin position="462"/>
        <end position="487"/>
    </location>
</feature>
<organism evidence="3 4">
    <name type="scientific">Scyliorhinus torazame</name>
    <name type="common">Cloudy catshark</name>
    <name type="synonym">Catulus torazame</name>
    <dbReference type="NCBI Taxonomy" id="75743"/>
    <lineage>
        <taxon>Eukaryota</taxon>
        <taxon>Metazoa</taxon>
        <taxon>Chordata</taxon>
        <taxon>Craniata</taxon>
        <taxon>Vertebrata</taxon>
        <taxon>Chondrichthyes</taxon>
        <taxon>Elasmobranchii</taxon>
        <taxon>Galeomorphii</taxon>
        <taxon>Galeoidea</taxon>
        <taxon>Carcharhiniformes</taxon>
        <taxon>Scyliorhinidae</taxon>
        <taxon>Scyliorhinus</taxon>
    </lineage>
</organism>
<evidence type="ECO:0000256" key="1">
    <source>
        <dbReference type="SAM" id="MobiDB-lite"/>
    </source>
</evidence>